<dbReference type="Proteomes" id="UP000028194">
    <property type="component" value="Chromosome"/>
</dbReference>
<dbReference type="EMBL" id="CP007174">
    <property type="protein sequence ID" value="AIF84507.1"/>
    <property type="molecule type" value="Genomic_DNA"/>
</dbReference>
<accession>A0A075MV20</accession>
<dbReference type="eggNOG" id="arCOG02749">
    <property type="taxonomic scope" value="Archaea"/>
</dbReference>
<dbReference type="KEGG" id="nev:NTE_02457"/>
<gene>
    <name evidence="2" type="ORF">NTE_02457</name>
</gene>
<organism evidence="2 3">
    <name type="scientific">Candidatus Nitrososphaera evergladensis SR1</name>
    <dbReference type="NCBI Taxonomy" id="1459636"/>
    <lineage>
        <taxon>Archaea</taxon>
        <taxon>Nitrososphaerota</taxon>
        <taxon>Nitrososphaeria</taxon>
        <taxon>Nitrososphaerales</taxon>
        <taxon>Nitrososphaeraceae</taxon>
        <taxon>Nitrososphaera</taxon>
    </lineage>
</organism>
<evidence type="ECO:0000313" key="3">
    <source>
        <dbReference type="Proteomes" id="UP000028194"/>
    </source>
</evidence>
<protein>
    <submittedName>
        <fullName evidence="2">Uncharacterized protein</fullName>
    </submittedName>
</protein>
<evidence type="ECO:0000313" key="2">
    <source>
        <dbReference type="EMBL" id="AIF84507.1"/>
    </source>
</evidence>
<dbReference type="eggNOG" id="arCOG03065">
    <property type="taxonomic scope" value="Archaea"/>
</dbReference>
<dbReference type="AlphaFoldDB" id="A0A075MV20"/>
<proteinExistence type="predicted"/>
<sequence length="582" mass="66181">MAVHGKDYCVKAVLTALADGRPKSARDVVTTTGIDEKTTFHLLSNMWRKRLILRTDKPLFEYNKQFKGRAGFRSNTRMFHLYVINGQRGQGEVEGERARTEDTPFVIDGHRFVQFSSEYSDKRGNRGSKSKAQLVLNFLKENSDRAFYSTEIFNALKEKGVTMPDIMTTARRYERKGLLYVRGYQTHDSQSPFQEGYLITWIEQQDGGDDLDALKQAVMRTNEALKSKASTNPLVQRVLAIRNLVVSETELGRIASINQIKDALRATDNEVESAIARATKLYPSIREVKLFDAYRYFYHESMNEEVLNAALEMAKNYIRISKGRANRIGHNWEACVEWFIDKFTIGAEFRTQNHRNNGTGRMDPRRITLHLIKSVGDRRQNAEVDRVWTVTPSVFARPVTYVLECKWGLVRRKDLDDFFNVLKWSTDFGVDTPEERQVKNGVVGVFAGGAFEDIHVKVSTVNSKDNSDSTITLAQYAERLNVQLLRAANFNEKLRDKGVPKDATVQKICKAARDERDVRRMLDAVWEKPEDATDVLDRAIKTNSSVFKFEEELEAGDNEGSKGKEKGETLPTGPLSTAAAEV</sequence>
<name>A0A075MV20_9ARCH</name>
<evidence type="ECO:0000256" key="1">
    <source>
        <dbReference type="SAM" id="MobiDB-lite"/>
    </source>
</evidence>
<reference evidence="2 3" key="1">
    <citation type="journal article" date="2014" name="PLoS ONE">
        <title>Genome Sequence of Candidatus Nitrososphaera evergladensis from Group I.1b Enriched from Everglades Soil Reveals Novel Genomic Features of the Ammonia-Oxidizing Archaea.</title>
        <authorList>
            <person name="Zhalnina K.V."/>
            <person name="Dias R."/>
            <person name="Leonard M.T."/>
            <person name="Dorr de Quadros P."/>
            <person name="Camargo F.A."/>
            <person name="Drew J.C."/>
            <person name="Farmerie W.G."/>
            <person name="Daroub S.H."/>
            <person name="Triplett E.W."/>
        </authorList>
    </citation>
    <scope>NUCLEOTIDE SEQUENCE [LARGE SCALE GENOMIC DNA]</scope>
    <source>
        <strain evidence="2 3">SR1</strain>
    </source>
</reference>
<keyword evidence="3" id="KW-1185">Reference proteome</keyword>
<feature type="region of interest" description="Disordered" evidence="1">
    <location>
        <begin position="551"/>
        <end position="582"/>
    </location>
</feature>
<dbReference type="HOGENOM" id="CLU_468229_0_0_2"/>
<feature type="compositionally biased region" description="Basic and acidic residues" evidence="1">
    <location>
        <begin position="559"/>
        <end position="568"/>
    </location>
</feature>